<evidence type="ECO:0000313" key="1">
    <source>
        <dbReference type="EMBL" id="VYU45844.1"/>
    </source>
</evidence>
<protein>
    <submittedName>
        <fullName evidence="1">Uncharacterized protein</fullName>
    </submittedName>
</protein>
<organism evidence="1">
    <name type="scientific">Clostridium paraputrificum</name>
    <dbReference type="NCBI Taxonomy" id="29363"/>
    <lineage>
        <taxon>Bacteria</taxon>
        <taxon>Bacillati</taxon>
        <taxon>Bacillota</taxon>
        <taxon>Clostridia</taxon>
        <taxon>Eubacteriales</taxon>
        <taxon>Clostridiaceae</taxon>
        <taxon>Clostridium</taxon>
    </lineage>
</organism>
<name>A0A6N3F1E1_9CLOT</name>
<sequence>MRKSKAFEEDLIIPKPTIEDIIKYNKGIVERTKPYEKIKSKYPELYDRLVGFTFPKNDGSEIYYLTVVDGEPLCKELIDLTKKDIARWLEDFPFINYRMYTKEDYANKGELAMVPYITQSELDKLNYKIEIKKMW</sequence>
<gene>
    <name evidence="1" type="ORF">CPLFYP93_02347</name>
</gene>
<accession>A0A6N3F1E1</accession>
<proteinExistence type="predicted"/>
<reference evidence="1" key="1">
    <citation type="submission" date="2019-11" db="EMBL/GenBank/DDBJ databases">
        <authorList>
            <person name="Feng L."/>
        </authorList>
    </citation>
    <scope>NUCLEOTIDE SEQUENCE</scope>
    <source>
        <strain evidence="1">CParaputrificumLFYP93</strain>
    </source>
</reference>
<dbReference type="RefSeq" id="WP_156561716.1">
    <property type="nucleotide sequence ID" value="NZ_CACRTV010000057.1"/>
</dbReference>
<dbReference type="AlphaFoldDB" id="A0A6N3F1E1"/>
<dbReference type="EMBL" id="CACRTV010000057">
    <property type="protein sequence ID" value="VYU45844.1"/>
    <property type="molecule type" value="Genomic_DNA"/>
</dbReference>